<evidence type="ECO:0000256" key="3">
    <source>
        <dbReference type="ARBA" id="ARBA00022603"/>
    </source>
</evidence>
<evidence type="ECO:0000256" key="1">
    <source>
        <dbReference type="ARBA" id="ARBA00010203"/>
    </source>
</evidence>
<dbReference type="Proteomes" id="UP000290172">
    <property type="component" value="Unassembled WGS sequence"/>
</dbReference>
<evidence type="ECO:0000256" key="5">
    <source>
        <dbReference type="ARBA" id="ARBA00022691"/>
    </source>
</evidence>
<evidence type="ECO:0000256" key="4">
    <source>
        <dbReference type="ARBA" id="ARBA00022679"/>
    </source>
</evidence>
<evidence type="ECO:0000256" key="6">
    <source>
        <dbReference type="ARBA" id="ARBA00022747"/>
    </source>
</evidence>
<dbReference type="InterPro" id="IPR029063">
    <property type="entry name" value="SAM-dependent_MTases_sf"/>
</dbReference>
<dbReference type="EMBL" id="PDKJ01000110">
    <property type="protein sequence ID" value="RXJ61485.1"/>
    <property type="molecule type" value="Genomic_DNA"/>
</dbReference>
<dbReference type="GO" id="GO:0003677">
    <property type="term" value="F:DNA binding"/>
    <property type="evidence" value="ECO:0007669"/>
    <property type="project" value="InterPro"/>
</dbReference>
<dbReference type="AlphaFoldDB" id="A0A4Q0XWT8"/>
<protein>
    <recommendedName>
        <fullName evidence="2">site-specific DNA-methyltransferase (cytosine-N(4)-specific)</fullName>
        <ecNumber evidence="2">2.1.1.113</ecNumber>
    </recommendedName>
</protein>
<keyword evidence="5" id="KW-0949">S-adenosyl-L-methionine</keyword>
<dbReference type="RefSeq" id="WP_206732122.1">
    <property type="nucleotide sequence ID" value="NZ_PDKJ01000110.1"/>
</dbReference>
<dbReference type="SUPFAM" id="SSF53335">
    <property type="entry name" value="S-adenosyl-L-methionine-dependent methyltransferases"/>
    <property type="match status" value="1"/>
</dbReference>
<evidence type="ECO:0000313" key="8">
    <source>
        <dbReference type="EMBL" id="RXJ61485.1"/>
    </source>
</evidence>
<gene>
    <name evidence="8" type="ORF">CRV08_16160</name>
</gene>
<dbReference type="Gene3D" id="3.40.50.150">
    <property type="entry name" value="Vaccinia Virus protein VP39"/>
    <property type="match status" value="1"/>
</dbReference>
<dbReference type="InterPro" id="IPR017985">
    <property type="entry name" value="MeTrfase_CN4_CS"/>
</dbReference>
<name>A0A4Q0XWT8_9BACT</name>
<accession>A0A4Q0XWT8</accession>
<evidence type="ECO:0000313" key="9">
    <source>
        <dbReference type="Proteomes" id="UP000290172"/>
    </source>
</evidence>
<evidence type="ECO:0000256" key="7">
    <source>
        <dbReference type="ARBA" id="ARBA00049120"/>
    </source>
</evidence>
<dbReference type="GO" id="GO:0032259">
    <property type="term" value="P:methylation"/>
    <property type="evidence" value="ECO:0007669"/>
    <property type="project" value="UniProtKB-KW"/>
</dbReference>
<proteinExistence type="inferred from homology"/>
<feature type="non-terminal residue" evidence="8">
    <location>
        <position position="1"/>
    </location>
</feature>
<dbReference type="GO" id="GO:0015667">
    <property type="term" value="F:site-specific DNA-methyltransferase (cytosine-N4-specific) activity"/>
    <property type="evidence" value="ECO:0007669"/>
    <property type="project" value="UniProtKB-EC"/>
</dbReference>
<reference evidence="8 9" key="1">
    <citation type="submission" date="2017-10" db="EMBL/GenBank/DDBJ databases">
        <title>Genomics of the genus Arcobacter.</title>
        <authorList>
            <person name="Perez-Cataluna A."/>
            <person name="Figueras M.J."/>
        </authorList>
    </citation>
    <scope>NUCLEOTIDE SEQUENCE [LARGE SCALE GENOMIC DNA]</scope>
    <source>
        <strain evidence="8 9">CECT 8993</strain>
    </source>
</reference>
<dbReference type="EC" id="2.1.1.113" evidence="2"/>
<comment type="similarity">
    <text evidence="1">Belongs to the N(4)/N(6)-methyltransferase family. N(4) subfamily.</text>
</comment>
<keyword evidence="4" id="KW-0808">Transferase</keyword>
<keyword evidence="3" id="KW-0489">Methyltransferase</keyword>
<evidence type="ECO:0000256" key="2">
    <source>
        <dbReference type="ARBA" id="ARBA00012185"/>
    </source>
</evidence>
<keyword evidence="6" id="KW-0680">Restriction system</keyword>
<dbReference type="GO" id="GO:0009307">
    <property type="term" value="P:DNA restriction-modification system"/>
    <property type="evidence" value="ECO:0007669"/>
    <property type="project" value="UniProtKB-KW"/>
</dbReference>
<sequence length="172" mass="19870">VIPNDTLQMILTSPPYVSAQKYIRASSLSLQWLELHDDNLASLDKQSIGREHFSPSVYKQLHVTGFNNIDDILLKIYKKNKLRAYITYTYLIEMQQTLQKSFKLLKSNGYFVMVIGNNTIAGYEFLTYKYLIEIAESIGFKTELVLIDDIKSRGLMTKRNKTASVISREYII</sequence>
<comment type="caution">
    <text evidence="8">The sequence shown here is derived from an EMBL/GenBank/DDBJ whole genome shotgun (WGS) entry which is preliminary data.</text>
</comment>
<feature type="non-terminal residue" evidence="8">
    <location>
        <position position="172"/>
    </location>
</feature>
<dbReference type="PROSITE" id="PS00093">
    <property type="entry name" value="N4_MTASE"/>
    <property type="match status" value="1"/>
</dbReference>
<comment type="catalytic activity">
    <reaction evidence="7">
        <text>a 2'-deoxycytidine in DNA + S-adenosyl-L-methionine = an N(4)-methyl-2'-deoxycytidine in DNA + S-adenosyl-L-homocysteine + H(+)</text>
        <dbReference type="Rhea" id="RHEA:16857"/>
        <dbReference type="Rhea" id="RHEA-COMP:11369"/>
        <dbReference type="Rhea" id="RHEA-COMP:13674"/>
        <dbReference type="ChEBI" id="CHEBI:15378"/>
        <dbReference type="ChEBI" id="CHEBI:57856"/>
        <dbReference type="ChEBI" id="CHEBI:59789"/>
        <dbReference type="ChEBI" id="CHEBI:85452"/>
        <dbReference type="ChEBI" id="CHEBI:137933"/>
        <dbReference type="EC" id="2.1.1.113"/>
    </reaction>
</comment>
<organism evidence="8 9">
    <name type="scientific">Halarcobacter ebronensis</name>
    <dbReference type="NCBI Taxonomy" id="1462615"/>
    <lineage>
        <taxon>Bacteria</taxon>
        <taxon>Pseudomonadati</taxon>
        <taxon>Campylobacterota</taxon>
        <taxon>Epsilonproteobacteria</taxon>
        <taxon>Campylobacterales</taxon>
        <taxon>Arcobacteraceae</taxon>
        <taxon>Halarcobacter</taxon>
    </lineage>
</organism>